<accession>A0A2H0UD81</accession>
<keyword evidence="1" id="KW-0812">Transmembrane</keyword>
<protein>
    <recommendedName>
        <fullName evidence="2">DM13 domain-containing protein</fullName>
    </recommendedName>
</protein>
<evidence type="ECO:0000313" key="3">
    <source>
        <dbReference type="EMBL" id="PIR84351.1"/>
    </source>
</evidence>
<keyword evidence="1" id="KW-1133">Transmembrane helix</keyword>
<dbReference type="EMBL" id="PFBI01000006">
    <property type="protein sequence ID" value="PIR84351.1"/>
    <property type="molecule type" value="Genomic_DNA"/>
</dbReference>
<evidence type="ECO:0000259" key="2">
    <source>
        <dbReference type="PROSITE" id="PS51549"/>
    </source>
</evidence>
<dbReference type="Pfam" id="PF10517">
    <property type="entry name" value="DM13"/>
    <property type="match status" value="1"/>
</dbReference>
<proteinExistence type="predicted"/>
<dbReference type="PROSITE" id="PS51549">
    <property type="entry name" value="DM13"/>
    <property type="match status" value="1"/>
</dbReference>
<name>A0A2H0UD81_9BACT</name>
<sequence>MKKWYIAVGVIILLIIALGYYAISPLFRNIKVDDALPPTNIGQESESSPTATVTGTAGHPASGTVRIIEAEGASYLRYENFKTINGPDIYVYLAKDLDAKEFINIGKVKATEGNINYEIPEGVNLDEYHYVLTWCKTFGVLFNSADLTGIETE</sequence>
<organism evidence="3 4">
    <name type="scientific">Candidatus Kaiserbacteria bacterium CG10_big_fil_rev_8_21_14_0_10_47_16</name>
    <dbReference type="NCBI Taxonomy" id="1974608"/>
    <lineage>
        <taxon>Bacteria</taxon>
        <taxon>Candidatus Kaiseribacteriota</taxon>
    </lineage>
</organism>
<reference evidence="4" key="1">
    <citation type="submission" date="2017-09" db="EMBL/GenBank/DDBJ databases">
        <title>Depth-based differentiation of microbial function through sediment-hosted aquifers and enrichment of novel symbionts in the deep terrestrial subsurface.</title>
        <authorList>
            <person name="Probst A.J."/>
            <person name="Ladd B."/>
            <person name="Jarett J.K."/>
            <person name="Geller-Mcgrath D.E."/>
            <person name="Sieber C.M.K."/>
            <person name="Emerson J.B."/>
            <person name="Anantharaman K."/>
            <person name="Thomas B.C."/>
            <person name="Malmstrom R."/>
            <person name="Stieglmeier M."/>
            <person name="Klingl A."/>
            <person name="Woyke T."/>
            <person name="Ryan C.M."/>
            <person name="Banfield J.F."/>
        </authorList>
    </citation>
    <scope>NUCLEOTIDE SEQUENCE [LARGE SCALE GENOMIC DNA]</scope>
</reference>
<evidence type="ECO:0000313" key="4">
    <source>
        <dbReference type="Proteomes" id="UP000229344"/>
    </source>
</evidence>
<dbReference type="Proteomes" id="UP000229344">
    <property type="component" value="Unassembled WGS sequence"/>
</dbReference>
<keyword evidence="1" id="KW-0472">Membrane</keyword>
<dbReference type="AlphaFoldDB" id="A0A2H0UD81"/>
<evidence type="ECO:0000256" key="1">
    <source>
        <dbReference type="SAM" id="Phobius"/>
    </source>
</evidence>
<comment type="caution">
    <text evidence="3">The sequence shown here is derived from an EMBL/GenBank/DDBJ whole genome shotgun (WGS) entry which is preliminary data.</text>
</comment>
<gene>
    <name evidence="3" type="ORF">COU16_02035</name>
</gene>
<feature type="domain" description="DM13" evidence="2">
    <location>
        <begin position="51"/>
        <end position="148"/>
    </location>
</feature>
<feature type="transmembrane region" description="Helical" evidence="1">
    <location>
        <begin position="6"/>
        <end position="23"/>
    </location>
</feature>
<dbReference type="InterPro" id="IPR019545">
    <property type="entry name" value="DM13_domain"/>
</dbReference>